<dbReference type="PROSITE" id="PS50011">
    <property type="entry name" value="PROTEIN_KINASE_DOM"/>
    <property type="match status" value="1"/>
</dbReference>
<evidence type="ECO:0000256" key="8">
    <source>
        <dbReference type="ARBA" id="ARBA00022840"/>
    </source>
</evidence>
<dbReference type="OMA" id="ATNTCRI"/>
<accession>B7GA68</accession>
<dbReference type="SMART" id="SM00320">
    <property type="entry name" value="WD40"/>
    <property type="match status" value="6"/>
</dbReference>
<keyword evidence="2" id="KW-0723">Serine/threonine-protein kinase</keyword>
<organism evidence="12 13">
    <name type="scientific">Phaeodactylum tricornutum (strain CCAP 1055/1)</name>
    <dbReference type="NCBI Taxonomy" id="556484"/>
    <lineage>
        <taxon>Eukaryota</taxon>
        <taxon>Sar</taxon>
        <taxon>Stramenopiles</taxon>
        <taxon>Ochrophyta</taxon>
        <taxon>Bacillariophyta</taxon>
        <taxon>Bacillariophyceae</taxon>
        <taxon>Bacillariophycidae</taxon>
        <taxon>Naviculales</taxon>
        <taxon>Phaeodactylaceae</taxon>
        <taxon>Phaeodactylum</taxon>
    </lineage>
</organism>
<dbReference type="GeneID" id="7195587"/>
<keyword evidence="8" id="KW-0067">ATP-binding</keyword>
<evidence type="ECO:0000256" key="2">
    <source>
        <dbReference type="ARBA" id="ARBA00022527"/>
    </source>
</evidence>
<dbReference type="Gene3D" id="1.10.510.10">
    <property type="entry name" value="Transferase(Phosphotransferase) domain 1"/>
    <property type="match status" value="1"/>
</dbReference>
<dbReference type="STRING" id="556484.B7GA68"/>
<feature type="compositionally biased region" description="Basic residues" evidence="10">
    <location>
        <begin position="1549"/>
        <end position="1562"/>
    </location>
</feature>
<keyword evidence="5" id="KW-0677">Repeat</keyword>
<feature type="repeat" description="WD" evidence="9">
    <location>
        <begin position="1579"/>
        <end position="1592"/>
    </location>
</feature>
<dbReference type="GO" id="GO:0071561">
    <property type="term" value="C:nucleus-vacuole junction"/>
    <property type="evidence" value="ECO:0007669"/>
    <property type="project" value="TreeGrafter"/>
</dbReference>
<dbReference type="GO" id="GO:0016236">
    <property type="term" value="P:macroautophagy"/>
    <property type="evidence" value="ECO:0007669"/>
    <property type="project" value="InterPro"/>
</dbReference>
<evidence type="ECO:0000256" key="10">
    <source>
        <dbReference type="SAM" id="MobiDB-lite"/>
    </source>
</evidence>
<dbReference type="SUPFAM" id="SSF48371">
    <property type="entry name" value="ARM repeat"/>
    <property type="match status" value="1"/>
</dbReference>
<keyword evidence="6" id="KW-0547">Nucleotide-binding</keyword>
<dbReference type="SUPFAM" id="SSF56112">
    <property type="entry name" value="Protein kinase-like (PK-like)"/>
    <property type="match status" value="1"/>
</dbReference>
<feature type="region of interest" description="Disordered" evidence="10">
    <location>
        <begin position="628"/>
        <end position="649"/>
    </location>
</feature>
<dbReference type="PROSITE" id="PS50294">
    <property type="entry name" value="WD_REPEATS_REGION"/>
    <property type="match status" value="1"/>
</dbReference>
<evidence type="ECO:0000256" key="3">
    <source>
        <dbReference type="ARBA" id="ARBA00022574"/>
    </source>
</evidence>
<keyword evidence="7" id="KW-0418">Kinase</keyword>
<keyword evidence="3 9" id="KW-0853">WD repeat</keyword>
<dbReference type="HOGENOM" id="CLU_001696_1_0_1"/>
<dbReference type="InterPro" id="IPR001680">
    <property type="entry name" value="WD40_rpt"/>
</dbReference>
<dbReference type="Proteomes" id="UP000000759">
    <property type="component" value="Chromosome 21"/>
</dbReference>
<dbReference type="GO" id="GO:0005770">
    <property type="term" value="C:late endosome"/>
    <property type="evidence" value="ECO:0007669"/>
    <property type="project" value="TreeGrafter"/>
</dbReference>
<dbReference type="Pfam" id="PF22956">
    <property type="entry name" value="VPS15-like_hel"/>
    <property type="match status" value="1"/>
</dbReference>
<feature type="repeat" description="WD" evidence="9">
    <location>
        <begin position="1154"/>
        <end position="1195"/>
    </location>
</feature>
<dbReference type="InterPro" id="IPR016024">
    <property type="entry name" value="ARM-type_fold"/>
</dbReference>
<dbReference type="KEGG" id="pti:PHATRDRAFT_49312"/>
<dbReference type="SMART" id="SM00220">
    <property type="entry name" value="S_TKc"/>
    <property type="match status" value="1"/>
</dbReference>
<dbReference type="InterPro" id="IPR036322">
    <property type="entry name" value="WD40_repeat_dom_sf"/>
</dbReference>
<sequence length="1592" mass="175826">MGAGQSTVTAPDEAALRESLETQPTLQSFSFDVALVPGSGRFTRTHRLKHKSIETTAVCKSMWIAETTRIETQREELERIKRVLKGQPHVAPFTAWFIGEARRPQLYRPIFVLRPHFYTTLSDRLTSRPWMHHVEKVWVAAQILDALQHMHEANVVHGFLTTENVGLTSHGWVVLLDIASYKSDRILPDDDPTEYMYYFHPLQHAEKTREKRCYLAPERFYTPSSEILTTNVAPTSASDIFSTGCVLTELFINGERCMDLGDLMEYRRQRTMTSGTQQKLNKIESSHLRAACRHMLNLNPEDRLSALAYRERLEATEQIPPPLKRLTKLVERLTTSHSTPDARVALMAAEYPHVLWETMGMQDTVGCAYFARVMGPVMLNQLPESTSESPTIALLKDSKKTSLSAKDALFAETEELLKQLESLDFEGEEDSVESSDLEGALAQADAVKNDEGPPSPLSQASLLIYLQSVLSTVRHVQRPSSKLVALQLVNRISRCTSDEARMQRIVPVAISLLHDQDALVRASSLRLLAFTLSIIQTFPPSDSNVFSEYVFKKVAHMITDPCLNVRLVFAESVVRLAETAHRFLDITHAVRLYEAVGSGPGSGLVSEEANSSRSTLFADDITKLLDTSESDKPATERMESSLSSDSGQSETALMAAGKIMINSTYDVELSALHEIVSRWVVHITTDQSEHSSLPKRALLKNLGALCNFFGLDGVMAFILPQILAFLNDRKDRELRSSLFQHLPYLCGTIGRAATEEFVLPCVEIGLVDCEEMVVADAIACLRRLVEMNLISRSVLLGAGTASTRGGVSLLERYAPLLMHPCCEVRKQALDYFASICGIVGSPDSDVYVYPILLPFLRYRATREQCISPDALKDCVKLAWTRKSFDTELERLMSVPSFQSAGTWTTVSVSGGLPHRSKVVQENKQSTLNVERIGQFSVQENVSAYFRMLARHTTQTSNQDLLAGKSISLLPSGIQGSVKSAQSVMFPRHNAKMVDGAKIPEWYAKLRDSAEGQHLFVSETSAIRSVSTLGHVYGLSIMGPSHGETGKIVGAADGSNGNDETLSSYLKTGEAKSIEAANLGEWGSEVLLDPELVDTTLLVTKLKAMNVPPLPLDLGDQFAPVILPVPIRKNGGKQGVVQADWRPRTNALIASSTISSGHTAPVVRLAVSLDGRFFVSASHDGSCRVWETQKAEQSVGILESSLVYKDHSITAPVRINDIAMVEGSHSLFSGDSGGSLHVWRVDMVESSAKPSFQGTLPTNLNHSKVVGSSNVRKVDAKEGEVLALSHFNTISASLLAFATQSGAVHSWDLRCSKEPFVFKHTPDFGLLTSMSIGSDRQYIVTGTSRGYLALWDVRFQQPVKVWQHSRRAPIHRLATSFVPPPQMWTSRVNESEARPFLFVASGPNETGMFDMKTGSCMECFRSFSSNSLDLQSELGLLPTLNNIDISRRSSGESLGINCQRLRDTEFVSSKGSIHCMVGSIGASHQSFLVTGGSDCRIRFWDFSDPSKCFTLAGQEQGQNRPYFERIDLGEGKGRLIACRDAESGPAPSHMSRKLHQGVKRPDHHHTDSIQDLKIIDGCSLISCSRDSTIKMWR</sequence>
<gene>
    <name evidence="12" type="ORF">PHATRDRAFT_49312</name>
</gene>
<feature type="compositionally biased region" description="Low complexity" evidence="10">
    <location>
        <begin position="640"/>
        <end position="649"/>
    </location>
</feature>
<feature type="domain" description="Protein kinase" evidence="11">
    <location>
        <begin position="31"/>
        <end position="323"/>
    </location>
</feature>
<dbReference type="PANTHER" id="PTHR17583:SF0">
    <property type="entry name" value="PHOSPHOINOSITIDE 3-KINASE REGULATORY SUBUNIT 4"/>
    <property type="match status" value="1"/>
</dbReference>
<dbReference type="InterPro" id="IPR015943">
    <property type="entry name" value="WD40/YVTN_repeat-like_dom_sf"/>
</dbReference>
<dbReference type="InterPro" id="IPR045162">
    <property type="entry name" value="Vps15-like"/>
</dbReference>
<dbReference type="GO" id="GO:0006623">
    <property type="term" value="P:protein targeting to vacuole"/>
    <property type="evidence" value="ECO:0007669"/>
    <property type="project" value="TreeGrafter"/>
</dbReference>
<dbReference type="InterPro" id="IPR011989">
    <property type="entry name" value="ARM-like"/>
</dbReference>
<dbReference type="SUPFAM" id="SSF50978">
    <property type="entry name" value="WD40 repeat-like"/>
    <property type="match status" value="1"/>
</dbReference>
<evidence type="ECO:0000313" key="12">
    <source>
        <dbReference type="EMBL" id="EEC44686.1"/>
    </source>
</evidence>
<dbReference type="Pfam" id="PF00069">
    <property type="entry name" value="Pkinase"/>
    <property type="match status" value="1"/>
</dbReference>
<evidence type="ECO:0000256" key="1">
    <source>
        <dbReference type="ARBA" id="ARBA00012513"/>
    </source>
</evidence>
<reference evidence="12 13" key="1">
    <citation type="journal article" date="2008" name="Nature">
        <title>The Phaeodactylum genome reveals the evolutionary history of diatom genomes.</title>
        <authorList>
            <person name="Bowler C."/>
            <person name="Allen A.E."/>
            <person name="Badger J.H."/>
            <person name="Grimwood J."/>
            <person name="Jabbari K."/>
            <person name="Kuo A."/>
            <person name="Maheswari U."/>
            <person name="Martens C."/>
            <person name="Maumus F."/>
            <person name="Otillar R.P."/>
            <person name="Rayko E."/>
            <person name="Salamov A."/>
            <person name="Vandepoele K."/>
            <person name="Beszteri B."/>
            <person name="Gruber A."/>
            <person name="Heijde M."/>
            <person name="Katinka M."/>
            <person name="Mock T."/>
            <person name="Valentin K."/>
            <person name="Verret F."/>
            <person name="Berges J.A."/>
            <person name="Brownlee C."/>
            <person name="Cadoret J.P."/>
            <person name="Chiovitti A."/>
            <person name="Choi C.J."/>
            <person name="Coesel S."/>
            <person name="De Martino A."/>
            <person name="Detter J.C."/>
            <person name="Durkin C."/>
            <person name="Falciatore A."/>
            <person name="Fournet J."/>
            <person name="Haruta M."/>
            <person name="Huysman M.J."/>
            <person name="Jenkins B.D."/>
            <person name="Jiroutova K."/>
            <person name="Jorgensen R.E."/>
            <person name="Joubert Y."/>
            <person name="Kaplan A."/>
            <person name="Kroger N."/>
            <person name="Kroth P.G."/>
            <person name="La Roche J."/>
            <person name="Lindquist E."/>
            <person name="Lommer M."/>
            <person name="Martin-Jezequel V."/>
            <person name="Lopez P.J."/>
            <person name="Lucas S."/>
            <person name="Mangogna M."/>
            <person name="McGinnis K."/>
            <person name="Medlin L.K."/>
            <person name="Montsant A."/>
            <person name="Oudot-Le Secq M.P."/>
            <person name="Napoli C."/>
            <person name="Obornik M."/>
            <person name="Parker M.S."/>
            <person name="Petit J.L."/>
            <person name="Porcel B.M."/>
            <person name="Poulsen N."/>
            <person name="Robison M."/>
            <person name="Rychlewski L."/>
            <person name="Rynearson T.A."/>
            <person name="Schmutz J."/>
            <person name="Shapiro H."/>
            <person name="Siaut M."/>
            <person name="Stanley M."/>
            <person name="Sussman M.R."/>
            <person name="Taylor A.R."/>
            <person name="Vardi A."/>
            <person name="von Dassow P."/>
            <person name="Vyverman W."/>
            <person name="Willis A."/>
            <person name="Wyrwicz L.S."/>
            <person name="Rokhsar D.S."/>
            <person name="Weissenbach J."/>
            <person name="Armbrust E.V."/>
            <person name="Green B.R."/>
            <person name="Van de Peer Y."/>
            <person name="Grigoriev I.V."/>
        </authorList>
    </citation>
    <scope>NUCLEOTIDE SEQUENCE [LARGE SCALE GENOMIC DNA]</scope>
    <source>
        <strain evidence="12 13">CCAP 1055/1</strain>
    </source>
</reference>
<evidence type="ECO:0000256" key="9">
    <source>
        <dbReference type="PROSITE-ProRule" id="PRU00221"/>
    </source>
</evidence>
<evidence type="ECO:0000313" key="13">
    <source>
        <dbReference type="Proteomes" id="UP000000759"/>
    </source>
</evidence>
<dbReference type="PROSITE" id="PS50082">
    <property type="entry name" value="WD_REPEATS_2"/>
    <property type="match status" value="2"/>
</dbReference>
<evidence type="ECO:0000256" key="6">
    <source>
        <dbReference type="ARBA" id="ARBA00022741"/>
    </source>
</evidence>
<dbReference type="eggNOG" id="KOG1240">
    <property type="taxonomic scope" value="Eukaryota"/>
</dbReference>
<dbReference type="GO" id="GO:0034271">
    <property type="term" value="C:phosphatidylinositol 3-kinase complex, class III, type I"/>
    <property type="evidence" value="ECO:0007669"/>
    <property type="project" value="TreeGrafter"/>
</dbReference>
<proteinExistence type="predicted"/>
<dbReference type="PANTHER" id="PTHR17583">
    <property type="entry name" value="PHOSPHOINOSITIDE 3-KINASE REGULATORY SUBUNIT 4"/>
    <property type="match status" value="1"/>
</dbReference>
<evidence type="ECO:0000256" key="4">
    <source>
        <dbReference type="ARBA" id="ARBA00022679"/>
    </source>
</evidence>
<dbReference type="GO" id="GO:0034272">
    <property type="term" value="C:phosphatidylinositol 3-kinase complex, class III, type II"/>
    <property type="evidence" value="ECO:0007669"/>
    <property type="project" value="TreeGrafter"/>
</dbReference>
<dbReference type="Gene3D" id="1.25.10.10">
    <property type="entry name" value="Leucine-rich Repeat Variant"/>
    <property type="match status" value="2"/>
</dbReference>
<dbReference type="PaxDb" id="2850-Phatr49312"/>
<evidence type="ECO:0000259" key="11">
    <source>
        <dbReference type="PROSITE" id="PS50011"/>
    </source>
</evidence>
<dbReference type="InterPro" id="IPR011009">
    <property type="entry name" value="Kinase-like_dom_sf"/>
</dbReference>
<dbReference type="GO" id="GO:0045324">
    <property type="term" value="P:late endosome to vacuole transport"/>
    <property type="evidence" value="ECO:0007669"/>
    <property type="project" value="InterPro"/>
</dbReference>
<dbReference type="InParanoid" id="B7GA68"/>
<feature type="compositionally biased region" description="Basic and acidic residues" evidence="10">
    <location>
        <begin position="629"/>
        <end position="639"/>
    </location>
</feature>
<evidence type="ECO:0000256" key="5">
    <source>
        <dbReference type="ARBA" id="ARBA00022737"/>
    </source>
</evidence>
<protein>
    <recommendedName>
        <fullName evidence="1">non-specific serine/threonine protein kinase</fullName>
        <ecNumber evidence="1">2.7.11.1</ecNumber>
    </recommendedName>
</protein>
<dbReference type="EMBL" id="CM000623">
    <property type="protein sequence ID" value="EEC44686.1"/>
    <property type="molecule type" value="Genomic_DNA"/>
</dbReference>
<dbReference type="InterPro" id="IPR000719">
    <property type="entry name" value="Prot_kinase_dom"/>
</dbReference>
<name>B7GA68_PHATC</name>
<keyword evidence="13" id="KW-1185">Reference proteome</keyword>
<dbReference type="OrthoDB" id="242910at2759"/>
<dbReference type="RefSeq" id="XP_002184017.1">
    <property type="nucleotide sequence ID" value="XM_002183981.1"/>
</dbReference>
<feature type="region of interest" description="Disordered" evidence="10">
    <location>
        <begin position="1540"/>
        <end position="1564"/>
    </location>
</feature>
<dbReference type="GO" id="GO:0005524">
    <property type="term" value="F:ATP binding"/>
    <property type="evidence" value="ECO:0007669"/>
    <property type="project" value="UniProtKB-KW"/>
</dbReference>
<keyword evidence="4" id="KW-0808">Transferase</keyword>
<evidence type="ECO:0000256" key="7">
    <source>
        <dbReference type="ARBA" id="ARBA00022777"/>
    </source>
</evidence>
<dbReference type="Gene3D" id="2.130.10.10">
    <property type="entry name" value="YVTN repeat-like/Quinoprotein amine dehydrogenase"/>
    <property type="match status" value="2"/>
</dbReference>
<dbReference type="EC" id="2.7.11.1" evidence="1"/>
<dbReference type="GO" id="GO:0004674">
    <property type="term" value="F:protein serine/threonine kinase activity"/>
    <property type="evidence" value="ECO:0007669"/>
    <property type="project" value="UniProtKB-KW"/>
</dbReference>
<dbReference type="Pfam" id="PF00400">
    <property type="entry name" value="WD40"/>
    <property type="match status" value="3"/>
</dbReference>
<dbReference type="InterPro" id="IPR055231">
    <property type="entry name" value="2AA_helical"/>
</dbReference>
<reference evidence="13" key="2">
    <citation type="submission" date="2008-08" db="EMBL/GenBank/DDBJ databases">
        <authorList>
            <consortium name="Diatom Consortium"/>
            <person name="Grigoriev I."/>
            <person name="Grimwood J."/>
            <person name="Kuo A."/>
            <person name="Otillar R.P."/>
            <person name="Salamov A."/>
            <person name="Detter J.C."/>
            <person name="Lindquist E."/>
            <person name="Shapiro H."/>
            <person name="Lucas S."/>
            <person name="Glavina del Rio T."/>
            <person name="Pitluck S."/>
            <person name="Rokhsar D."/>
            <person name="Bowler C."/>
        </authorList>
    </citation>
    <scope>GENOME REANNOTATION</scope>
    <source>
        <strain evidence="13">CCAP 1055/1</strain>
    </source>
</reference>